<proteinExistence type="predicted"/>
<feature type="transmembrane region" description="Helical" evidence="8">
    <location>
        <begin position="290"/>
        <end position="306"/>
    </location>
</feature>
<feature type="transmembrane region" description="Helical" evidence="8">
    <location>
        <begin position="74"/>
        <end position="91"/>
    </location>
</feature>
<dbReference type="PANTHER" id="PTHR33908">
    <property type="entry name" value="MANNOSYLTRANSFERASE YKCB-RELATED"/>
    <property type="match status" value="1"/>
</dbReference>
<sequence>MAAWGRGSALLIAAGTLVLHGICATAYGYHRDEMYFLAESKRLDWAFASEPPFTPLLGRLSTTLFGDSLLGLRLWPALAGAAVVLLTTLIARDLGGGRRAQVVAGLAMGTATVLLSTFHLFGPSAFDQLAWAGCLWILLRLVRGADPRWWLGFGLVAGLGFQNKQTLAMLGLALPVAVLLTRDRRWHAATPWPWLGALLALAIATPVLVWQAAHDWPMLAVSASIREDEGGLMGAALFLPMQVVTMNPLLAPVWLAGLWWLFRTVEFRLFGWLYVVLLVLLMVVGGKHYYLAPMYVVLFAAGGVAAERWSRRRAAAPVAAGLAGLLGLPLALPILPVAAQGNLPITEVNPVLAETIGWPAFVRQVAAVRDTLPPGEPAVVLTSNYGQAGAVELLGGPYRLGQPVSGHNNYWLWGPPPADSVTIIAVGFEDGSELRSRFASVVRAGTIDNGLDVENEEQGSPLWICRGPVRPWAELWPEFRHYEA</sequence>
<evidence type="ECO:0000256" key="4">
    <source>
        <dbReference type="ARBA" id="ARBA00022679"/>
    </source>
</evidence>
<evidence type="ECO:0000313" key="11">
    <source>
        <dbReference type="Proteomes" id="UP000741013"/>
    </source>
</evidence>
<feature type="domain" description="Glycosyltransferase RgtA/B/C/D-like" evidence="9">
    <location>
        <begin position="50"/>
        <end position="210"/>
    </location>
</feature>
<feature type="transmembrane region" description="Helical" evidence="8">
    <location>
        <begin position="149"/>
        <end position="180"/>
    </location>
</feature>
<keyword evidence="5 8" id="KW-0812">Transmembrane</keyword>
<evidence type="ECO:0000256" key="6">
    <source>
        <dbReference type="ARBA" id="ARBA00022989"/>
    </source>
</evidence>
<evidence type="ECO:0000256" key="7">
    <source>
        <dbReference type="ARBA" id="ARBA00023136"/>
    </source>
</evidence>
<keyword evidence="6 8" id="KW-1133">Transmembrane helix</keyword>
<dbReference type="EMBL" id="JAGGMS010000001">
    <property type="protein sequence ID" value="MBP2182968.1"/>
    <property type="molecule type" value="Genomic_DNA"/>
</dbReference>
<evidence type="ECO:0000259" key="9">
    <source>
        <dbReference type="Pfam" id="PF13231"/>
    </source>
</evidence>
<dbReference type="Proteomes" id="UP000741013">
    <property type="component" value="Unassembled WGS sequence"/>
</dbReference>
<evidence type="ECO:0000256" key="3">
    <source>
        <dbReference type="ARBA" id="ARBA00022676"/>
    </source>
</evidence>
<organism evidence="10 11">
    <name type="scientific">Amycolatopsis magusensis</name>
    <dbReference type="NCBI Taxonomy" id="882444"/>
    <lineage>
        <taxon>Bacteria</taxon>
        <taxon>Bacillati</taxon>
        <taxon>Actinomycetota</taxon>
        <taxon>Actinomycetes</taxon>
        <taxon>Pseudonocardiales</taxon>
        <taxon>Pseudonocardiaceae</taxon>
        <taxon>Amycolatopsis</taxon>
    </lineage>
</organism>
<protein>
    <recommendedName>
        <fullName evidence="9">Glycosyltransferase RgtA/B/C/D-like domain-containing protein</fullName>
    </recommendedName>
</protein>
<feature type="transmembrane region" description="Helical" evidence="8">
    <location>
        <begin position="267"/>
        <end position="284"/>
    </location>
</feature>
<feature type="transmembrane region" description="Helical" evidence="8">
    <location>
        <begin position="233"/>
        <end position="255"/>
    </location>
</feature>
<evidence type="ECO:0000256" key="2">
    <source>
        <dbReference type="ARBA" id="ARBA00022475"/>
    </source>
</evidence>
<name>A0ABS4PUI3_9PSEU</name>
<comment type="caution">
    <text evidence="10">The sequence shown here is derived from an EMBL/GenBank/DDBJ whole genome shotgun (WGS) entry which is preliminary data.</text>
</comment>
<keyword evidence="7 8" id="KW-0472">Membrane</keyword>
<keyword evidence="2" id="KW-1003">Cell membrane</keyword>
<dbReference type="InterPro" id="IPR038731">
    <property type="entry name" value="RgtA/B/C-like"/>
</dbReference>
<feature type="transmembrane region" description="Helical" evidence="8">
    <location>
        <begin position="103"/>
        <end position="121"/>
    </location>
</feature>
<accession>A0ABS4PUI3</accession>
<feature type="transmembrane region" description="Helical" evidence="8">
    <location>
        <begin position="192"/>
        <end position="213"/>
    </location>
</feature>
<keyword evidence="3" id="KW-0328">Glycosyltransferase</keyword>
<keyword evidence="11" id="KW-1185">Reference proteome</keyword>
<reference evidence="10 11" key="1">
    <citation type="submission" date="2021-03" db="EMBL/GenBank/DDBJ databases">
        <title>Sequencing the genomes of 1000 actinobacteria strains.</title>
        <authorList>
            <person name="Klenk H.-P."/>
        </authorList>
    </citation>
    <scope>NUCLEOTIDE SEQUENCE [LARGE SCALE GENOMIC DNA]</scope>
    <source>
        <strain evidence="10 11">DSM 45510</strain>
    </source>
</reference>
<gene>
    <name evidence="10" type="ORF">JOM49_004494</name>
</gene>
<evidence type="ECO:0000256" key="8">
    <source>
        <dbReference type="SAM" id="Phobius"/>
    </source>
</evidence>
<dbReference type="InterPro" id="IPR050297">
    <property type="entry name" value="LipidA_mod_glycosyltrf_83"/>
</dbReference>
<comment type="subcellular location">
    <subcellularLocation>
        <location evidence="1">Cell membrane</location>
        <topology evidence="1">Multi-pass membrane protein</topology>
    </subcellularLocation>
</comment>
<dbReference type="PANTHER" id="PTHR33908:SF11">
    <property type="entry name" value="MEMBRANE PROTEIN"/>
    <property type="match status" value="1"/>
</dbReference>
<keyword evidence="4" id="KW-0808">Transferase</keyword>
<evidence type="ECO:0000256" key="1">
    <source>
        <dbReference type="ARBA" id="ARBA00004651"/>
    </source>
</evidence>
<evidence type="ECO:0000256" key="5">
    <source>
        <dbReference type="ARBA" id="ARBA00022692"/>
    </source>
</evidence>
<evidence type="ECO:0000313" key="10">
    <source>
        <dbReference type="EMBL" id="MBP2182968.1"/>
    </source>
</evidence>
<feature type="transmembrane region" description="Helical" evidence="8">
    <location>
        <begin position="318"/>
        <end position="339"/>
    </location>
</feature>
<dbReference type="RefSeq" id="WP_209666194.1">
    <property type="nucleotide sequence ID" value="NZ_JAGGMS010000001.1"/>
</dbReference>
<dbReference type="Pfam" id="PF13231">
    <property type="entry name" value="PMT_2"/>
    <property type="match status" value="1"/>
</dbReference>